<protein>
    <recommendedName>
        <fullName evidence="3">Prenyltransferase</fullName>
    </recommendedName>
</protein>
<name>A0A8J3VDL0_9ACTN</name>
<dbReference type="RefSeq" id="WP_203906289.1">
    <property type="nucleotide sequence ID" value="NZ_BONY01000002.1"/>
</dbReference>
<keyword evidence="2" id="KW-1185">Reference proteome</keyword>
<evidence type="ECO:0000313" key="1">
    <source>
        <dbReference type="EMBL" id="GIH02338.1"/>
    </source>
</evidence>
<dbReference type="SUPFAM" id="SSF48239">
    <property type="entry name" value="Terpenoid cyclases/Protein prenyltransferases"/>
    <property type="match status" value="1"/>
</dbReference>
<dbReference type="InterPro" id="IPR008930">
    <property type="entry name" value="Terpenoid_cyclase/PrenylTrfase"/>
</dbReference>
<proteinExistence type="predicted"/>
<reference evidence="1" key="1">
    <citation type="submission" date="2021-01" db="EMBL/GenBank/DDBJ databases">
        <title>Whole genome shotgun sequence of Rhizocola hellebori NBRC 109834.</title>
        <authorList>
            <person name="Komaki H."/>
            <person name="Tamura T."/>
        </authorList>
    </citation>
    <scope>NUCLEOTIDE SEQUENCE</scope>
    <source>
        <strain evidence="1">NBRC 109834</strain>
    </source>
</reference>
<dbReference type="EMBL" id="BONY01000002">
    <property type="protein sequence ID" value="GIH02338.1"/>
    <property type="molecule type" value="Genomic_DNA"/>
</dbReference>
<dbReference type="Proteomes" id="UP000612899">
    <property type="component" value="Unassembled WGS sequence"/>
</dbReference>
<dbReference type="AlphaFoldDB" id="A0A8J3VDL0"/>
<organism evidence="1 2">
    <name type="scientific">Rhizocola hellebori</name>
    <dbReference type="NCBI Taxonomy" id="1392758"/>
    <lineage>
        <taxon>Bacteria</taxon>
        <taxon>Bacillati</taxon>
        <taxon>Actinomycetota</taxon>
        <taxon>Actinomycetes</taxon>
        <taxon>Micromonosporales</taxon>
        <taxon>Micromonosporaceae</taxon>
        <taxon>Rhizocola</taxon>
    </lineage>
</organism>
<accession>A0A8J3VDL0</accession>
<evidence type="ECO:0000313" key="2">
    <source>
        <dbReference type="Proteomes" id="UP000612899"/>
    </source>
</evidence>
<sequence length="290" mass="32149">MNDPFAAAERFIRAEARLLEQRAFATCFHHEPADGVVEALRGYQNRDGGFGHGLEPDKLCPASLPIDVEIALQTLAMVGTLDAPMVGRACDFLAATAARADAGGAVPLAFPVIEGYPRAEHFADWTYRPDVFPTAGLAGLLYQLGFAHPWRDEATRYCWWALENQPLSDDVHALMEILVFLEHVPDRVRADKHAGAVIEHLTARPMFHLDPQPSVYGLSPLHVAPVADSRWRSMFSQARLDAHLDHLLEIQQPDGGWPITWAPPSAAAALRWRGIVTLKAILTLRSYRRL</sequence>
<comment type="caution">
    <text evidence="1">The sequence shown here is derived from an EMBL/GenBank/DDBJ whole genome shotgun (WGS) entry which is preliminary data.</text>
</comment>
<evidence type="ECO:0008006" key="3">
    <source>
        <dbReference type="Google" id="ProtNLM"/>
    </source>
</evidence>
<gene>
    <name evidence="1" type="ORF">Rhe02_04050</name>
</gene>